<protein>
    <submittedName>
        <fullName evidence="1">Uncharacterized protein</fullName>
    </submittedName>
</protein>
<dbReference type="GO" id="GO:0005634">
    <property type="term" value="C:nucleus"/>
    <property type="evidence" value="ECO:0007669"/>
    <property type="project" value="InterPro"/>
</dbReference>
<sequence>MPKVYSTNTAKFRQWISIVDGENGTKLYSVDAGIIYCQACQKKVESYRISHLKQHHDGSKHVTNAHRFLGNSATRQMFLQPEPSDPFAADLSYALISAKIPLYKVNHPDFRGFLEKYSKRNVPDQSTLRKNYVNSIYVQRLEEQGLKLNESLAILQEVKEELEWIPGEIGNAVNIKLEQVIAKNKGLEK</sequence>
<dbReference type="InterPro" id="IPR033375">
    <property type="entry name" value="Cggbp1"/>
</dbReference>
<dbReference type="Proteomes" id="UP001201812">
    <property type="component" value="Unassembled WGS sequence"/>
</dbReference>
<dbReference type="GO" id="GO:0003690">
    <property type="term" value="F:double-stranded DNA binding"/>
    <property type="evidence" value="ECO:0007669"/>
    <property type="project" value="InterPro"/>
</dbReference>
<organism evidence="1 2">
    <name type="scientific">Ditylenchus destructor</name>
    <dbReference type="NCBI Taxonomy" id="166010"/>
    <lineage>
        <taxon>Eukaryota</taxon>
        <taxon>Metazoa</taxon>
        <taxon>Ecdysozoa</taxon>
        <taxon>Nematoda</taxon>
        <taxon>Chromadorea</taxon>
        <taxon>Rhabditida</taxon>
        <taxon>Tylenchina</taxon>
        <taxon>Tylenchomorpha</taxon>
        <taxon>Sphaerularioidea</taxon>
        <taxon>Anguinidae</taxon>
        <taxon>Anguininae</taxon>
        <taxon>Ditylenchus</taxon>
    </lineage>
</organism>
<dbReference type="AlphaFoldDB" id="A0AAD4MSC8"/>
<evidence type="ECO:0000313" key="1">
    <source>
        <dbReference type="EMBL" id="KAI1703819.1"/>
    </source>
</evidence>
<reference evidence="1" key="1">
    <citation type="submission" date="2022-01" db="EMBL/GenBank/DDBJ databases">
        <title>Genome Sequence Resource for Two Populations of Ditylenchus destructor, the Migratory Endoparasitic Phytonematode.</title>
        <authorList>
            <person name="Zhang H."/>
            <person name="Lin R."/>
            <person name="Xie B."/>
        </authorList>
    </citation>
    <scope>NUCLEOTIDE SEQUENCE</scope>
    <source>
        <strain evidence="1">BazhouSP</strain>
    </source>
</reference>
<gene>
    <name evidence="1" type="ORF">DdX_14655</name>
</gene>
<dbReference type="PANTHER" id="PTHR32344">
    <property type="entry name" value="U1-TYPE DOMAIN-CONTAINING PROTEIN"/>
    <property type="match status" value="1"/>
</dbReference>
<dbReference type="GO" id="GO:0006357">
    <property type="term" value="P:regulation of transcription by RNA polymerase II"/>
    <property type="evidence" value="ECO:0007669"/>
    <property type="project" value="InterPro"/>
</dbReference>
<dbReference type="PANTHER" id="PTHR32344:SF1">
    <property type="entry name" value="U1-TYPE DOMAIN-CONTAINING PROTEIN"/>
    <property type="match status" value="1"/>
</dbReference>
<evidence type="ECO:0000313" key="2">
    <source>
        <dbReference type="Proteomes" id="UP001201812"/>
    </source>
</evidence>
<dbReference type="EMBL" id="JAKKPZ010000076">
    <property type="protein sequence ID" value="KAI1703819.1"/>
    <property type="molecule type" value="Genomic_DNA"/>
</dbReference>
<comment type="caution">
    <text evidence="1">The sequence shown here is derived from an EMBL/GenBank/DDBJ whole genome shotgun (WGS) entry which is preliminary data.</text>
</comment>
<proteinExistence type="predicted"/>
<accession>A0AAD4MSC8</accession>
<keyword evidence="2" id="KW-1185">Reference proteome</keyword>
<name>A0AAD4MSC8_9BILA</name>